<accession>A0ABN7K4B8</accession>
<proteinExistence type="predicted"/>
<name>A0ABN7K4B8_9BACT</name>
<sequence length="392" mass="44626">MRLILVLFCIFLFAFTKEQTLSPIKPATVYYMDLEPDLCNEICLSELLKKDMIVSFLARFNFSYIKNLNLIKEYKKYYHDKENFYANNAHAIAVIMPEKIIKSYTNIITNTLIAYLSQLNSNIKIIFIKSGDESEISINKALIKAREIGISSIIAVLTQDGTKVISTLINENEVVYIPTINAKLANTNKQNLIFGGVDYEAQIKALLSFSNDKISAFSDGSNVARWLNNHIKNEQNNTYEITISQKQTEINSYLSKANKLNNSSIFLNIPPIKASLVVTQFKMHEIQPYGLFSTQINFDTKILSLIKNSDRKNLYIANSINMQNQNLIAKNSILNININTNWLAYACSIGIDYLLEQSSQKTLNLNATTNENQIMHDVKIYKADNYAFKLVP</sequence>
<reference evidence="1 2" key="1">
    <citation type="submission" date="2020-11" db="EMBL/GenBank/DDBJ databases">
        <authorList>
            <person name="Peeters C."/>
        </authorList>
    </citation>
    <scope>NUCLEOTIDE SEQUENCE [LARGE SCALE GENOMIC DNA]</scope>
    <source>
        <strain evidence="1 2">LMG 7974</strain>
    </source>
</reference>
<dbReference type="RefSeq" id="WP_229932095.1">
    <property type="nucleotide sequence ID" value="NZ_CAJHOF010000002.1"/>
</dbReference>
<keyword evidence="2" id="KW-1185">Reference proteome</keyword>
<gene>
    <name evidence="1" type="ORF">LMG7974_00271</name>
</gene>
<evidence type="ECO:0000313" key="2">
    <source>
        <dbReference type="Proteomes" id="UP000789803"/>
    </source>
</evidence>
<comment type="caution">
    <text evidence="1">The sequence shown here is derived from an EMBL/GenBank/DDBJ whole genome shotgun (WGS) entry which is preliminary data.</text>
</comment>
<dbReference type="EMBL" id="CAJHOF010000002">
    <property type="protein sequence ID" value="CAD7287388.1"/>
    <property type="molecule type" value="Genomic_DNA"/>
</dbReference>
<evidence type="ECO:0008006" key="3">
    <source>
        <dbReference type="Google" id="ProtNLM"/>
    </source>
</evidence>
<evidence type="ECO:0000313" key="1">
    <source>
        <dbReference type="EMBL" id="CAD7287388.1"/>
    </source>
</evidence>
<dbReference type="Proteomes" id="UP000789803">
    <property type="component" value="Unassembled WGS sequence"/>
</dbReference>
<organism evidence="1 2">
    <name type="scientific">Campylobacter majalis</name>
    <dbReference type="NCBI Taxonomy" id="2790656"/>
    <lineage>
        <taxon>Bacteria</taxon>
        <taxon>Pseudomonadati</taxon>
        <taxon>Campylobacterota</taxon>
        <taxon>Epsilonproteobacteria</taxon>
        <taxon>Campylobacterales</taxon>
        <taxon>Campylobacteraceae</taxon>
        <taxon>Campylobacter</taxon>
    </lineage>
</organism>
<protein>
    <recommendedName>
        <fullName evidence="3">Periplasmic protein</fullName>
    </recommendedName>
</protein>